<keyword evidence="2" id="KW-1185">Reference proteome</keyword>
<accession>A0ABR1BQZ2</accession>
<dbReference type="Pfam" id="PF12150">
    <property type="entry name" value="MFP2b"/>
    <property type="match status" value="2"/>
</dbReference>
<name>A0ABR1BQZ2_NECAM</name>
<dbReference type="InterPro" id="IPR021010">
    <property type="entry name" value="Cytosolic_motility_protein"/>
</dbReference>
<comment type="caution">
    <text evidence="1">The sequence shown here is derived from an EMBL/GenBank/DDBJ whole genome shotgun (WGS) entry which is preliminary data.</text>
</comment>
<dbReference type="PANTHER" id="PTHR31578:SF5">
    <property type="entry name" value="NEMATODE SPECIFIC PEPTIDE FAMILY"/>
    <property type="match status" value="1"/>
</dbReference>
<organism evidence="1 2">
    <name type="scientific">Necator americanus</name>
    <name type="common">Human hookworm</name>
    <dbReference type="NCBI Taxonomy" id="51031"/>
    <lineage>
        <taxon>Eukaryota</taxon>
        <taxon>Metazoa</taxon>
        <taxon>Ecdysozoa</taxon>
        <taxon>Nematoda</taxon>
        <taxon>Chromadorea</taxon>
        <taxon>Rhabditida</taxon>
        <taxon>Rhabditina</taxon>
        <taxon>Rhabditomorpha</taxon>
        <taxon>Strongyloidea</taxon>
        <taxon>Ancylostomatidae</taxon>
        <taxon>Bunostominae</taxon>
        <taxon>Necator</taxon>
    </lineage>
</organism>
<proteinExistence type="predicted"/>
<sequence>MVNKKKAHEDKWLLQQIHKTFPQNAVRVVGRPNMYVALWTRNNKPIMGQAWNDSGVVQCAFAADKKVFKGMDIEGGTIKLLVYEGNHVTNHFYYEWVPLAKWKVECKSNRERVQCNGSVPIFWKEKAVLGNYDIHEQKASFAVSDSFVEIANLSTLGEMFVLVRNTNGGPPECTCAQCSSDADHASKNQLMVNDWGDFCCGNLWPADKPIMRALNRPLNTPRGPQDHFVALWYRHGKPLMGRAWNDDGKINASFVDSNHEFSGKIIGSLQMLVAMQATAAGFEYCWLPYEQASRYIGKDFAPVHMSYVAPCVIQVDKFEILGSVNLKKERAEASFDGRIITLDGPAIRTLKVLCRKDRDDTMGKRMWLNTIIDNLCRLHPDIKKKKSKLSIWTSRSPAKKIMPSTKP</sequence>
<evidence type="ECO:0000313" key="1">
    <source>
        <dbReference type="EMBL" id="KAK6727650.1"/>
    </source>
</evidence>
<protein>
    <submittedName>
        <fullName evidence="1">Uncharacterized protein</fullName>
    </submittedName>
</protein>
<dbReference type="SUPFAM" id="SSF141739">
    <property type="entry name" value="MFPT repeat-like"/>
    <property type="match status" value="2"/>
</dbReference>
<dbReference type="Proteomes" id="UP001303046">
    <property type="component" value="Unassembled WGS sequence"/>
</dbReference>
<reference evidence="1 2" key="1">
    <citation type="submission" date="2023-08" db="EMBL/GenBank/DDBJ databases">
        <title>A Necator americanus chromosomal reference genome.</title>
        <authorList>
            <person name="Ilik V."/>
            <person name="Petrzelkova K.J."/>
            <person name="Pardy F."/>
            <person name="Fuh T."/>
            <person name="Niatou-Singa F.S."/>
            <person name="Gouil Q."/>
            <person name="Baker L."/>
            <person name="Ritchie M.E."/>
            <person name="Jex A.R."/>
            <person name="Gazzola D."/>
            <person name="Li H."/>
            <person name="Toshio Fujiwara R."/>
            <person name="Zhan B."/>
            <person name="Aroian R.V."/>
            <person name="Pafco B."/>
            <person name="Schwarz E.M."/>
        </authorList>
    </citation>
    <scope>NUCLEOTIDE SEQUENCE [LARGE SCALE GENOMIC DNA]</scope>
    <source>
        <strain evidence="1 2">Aroian</strain>
        <tissue evidence="1">Whole animal</tissue>
    </source>
</reference>
<evidence type="ECO:0000313" key="2">
    <source>
        <dbReference type="Proteomes" id="UP001303046"/>
    </source>
</evidence>
<dbReference type="PANTHER" id="PTHR31578">
    <property type="entry name" value="PROTEIN CBG21223-RELATED"/>
    <property type="match status" value="1"/>
</dbReference>
<gene>
    <name evidence="1" type="primary">Necator_chrI.g1506</name>
    <name evidence="1" type="ORF">RB195_005380</name>
</gene>
<dbReference type="EMBL" id="JAVFWL010000001">
    <property type="protein sequence ID" value="KAK6727650.1"/>
    <property type="molecule type" value="Genomic_DNA"/>
</dbReference>